<sequence>MDRMNVRPTRVDSDEKPGEDTDSSDEKDESLLLLVQRAKISPHSSENRESEQDNADTSDENEAKLEEKPETRSSVSAMRRPSAISISDYLASKAVQETIKAQRHSKKSPRRSSAPSKSSGRSGEKVTLADSKNGSTQVSSSHKEESKVARSGSLPTRIEEESE</sequence>
<organism evidence="2 3">
    <name type="scientific">Opisthorchis felineus</name>
    <dbReference type="NCBI Taxonomy" id="147828"/>
    <lineage>
        <taxon>Eukaryota</taxon>
        <taxon>Metazoa</taxon>
        <taxon>Spiralia</taxon>
        <taxon>Lophotrochozoa</taxon>
        <taxon>Platyhelminthes</taxon>
        <taxon>Trematoda</taxon>
        <taxon>Digenea</taxon>
        <taxon>Opisthorchiida</taxon>
        <taxon>Opisthorchiata</taxon>
        <taxon>Opisthorchiidae</taxon>
        <taxon>Opisthorchis</taxon>
    </lineage>
</organism>
<dbReference type="AlphaFoldDB" id="A0A4S2L751"/>
<feature type="compositionally biased region" description="Basic and acidic residues" evidence="1">
    <location>
        <begin position="1"/>
        <end position="19"/>
    </location>
</feature>
<proteinExistence type="predicted"/>
<feature type="compositionally biased region" description="Basic and acidic residues" evidence="1">
    <location>
        <begin position="61"/>
        <end position="71"/>
    </location>
</feature>
<feature type="compositionally biased region" description="Basic residues" evidence="1">
    <location>
        <begin position="101"/>
        <end position="110"/>
    </location>
</feature>
<evidence type="ECO:0000256" key="1">
    <source>
        <dbReference type="SAM" id="MobiDB-lite"/>
    </source>
</evidence>
<reference evidence="2 3" key="1">
    <citation type="journal article" date="2019" name="BMC Genomics">
        <title>New insights from Opisthorchis felineus genome: update on genomics of the epidemiologically important liver flukes.</title>
        <authorList>
            <person name="Ershov N.I."/>
            <person name="Mordvinov V.A."/>
            <person name="Prokhortchouk E.B."/>
            <person name="Pakharukova M.Y."/>
            <person name="Gunbin K.V."/>
            <person name="Ustyantsev K."/>
            <person name="Genaev M.A."/>
            <person name="Blinov A.G."/>
            <person name="Mazur A."/>
            <person name="Boulygina E."/>
            <person name="Tsygankova S."/>
            <person name="Khrameeva E."/>
            <person name="Chekanov N."/>
            <person name="Fan G."/>
            <person name="Xiao A."/>
            <person name="Zhang H."/>
            <person name="Xu X."/>
            <person name="Yang H."/>
            <person name="Solovyev V."/>
            <person name="Lee S.M."/>
            <person name="Liu X."/>
            <person name="Afonnikov D.A."/>
            <person name="Skryabin K.G."/>
        </authorList>
    </citation>
    <scope>NUCLEOTIDE SEQUENCE [LARGE SCALE GENOMIC DNA]</scope>
    <source>
        <strain evidence="2">AK-0245</strain>
        <tissue evidence="2">Whole organism</tissue>
    </source>
</reference>
<feature type="region of interest" description="Disordered" evidence="1">
    <location>
        <begin position="1"/>
        <end position="82"/>
    </location>
</feature>
<feature type="compositionally biased region" description="Low complexity" evidence="1">
    <location>
        <begin position="111"/>
        <end position="121"/>
    </location>
</feature>
<dbReference type="Proteomes" id="UP000308267">
    <property type="component" value="Unassembled WGS sequence"/>
</dbReference>
<comment type="caution">
    <text evidence="2">The sequence shown here is derived from an EMBL/GenBank/DDBJ whole genome shotgun (WGS) entry which is preliminary data.</text>
</comment>
<dbReference type="OrthoDB" id="10474717at2759"/>
<keyword evidence="3" id="KW-1185">Reference proteome</keyword>
<feature type="compositionally biased region" description="Polar residues" evidence="1">
    <location>
        <begin position="130"/>
        <end position="140"/>
    </location>
</feature>
<accession>A0A4S2L751</accession>
<feature type="region of interest" description="Disordered" evidence="1">
    <location>
        <begin position="95"/>
        <end position="163"/>
    </location>
</feature>
<gene>
    <name evidence="2" type="ORF">CRM22_010154</name>
</gene>
<evidence type="ECO:0000313" key="3">
    <source>
        <dbReference type="Proteomes" id="UP000308267"/>
    </source>
</evidence>
<protein>
    <submittedName>
        <fullName evidence="2">Uncharacterized protein</fullName>
    </submittedName>
</protein>
<evidence type="ECO:0000313" key="2">
    <source>
        <dbReference type="EMBL" id="TGZ56429.1"/>
    </source>
</evidence>
<dbReference type="EMBL" id="SJOL01009659">
    <property type="protein sequence ID" value="TGZ56429.1"/>
    <property type="molecule type" value="Genomic_DNA"/>
</dbReference>
<name>A0A4S2L751_OPIFE</name>